<name>A0A4Y7PHY9_9AGAM</name>
<keyword evidence="4" id="KW-1185">Reference proteome</keyword>
<accession>A0A4Y7PHY9</accession>
<dbReference type="VEuPathDB" id="FungiDB:BD410DRAFT_845678"/>
<proteinExistence type="predicted"/>
<dbReference type="Proteomes" id="UP000294933">
    <property type="component" value="Unassembled WGS sequence"/>
</dbReference>
<feature type="region of interest" description="Disordered" evidence="1">
    <location>
        <begin position="41"/>
        <end position="113"/>
    </location>
</feature>
<dbReference type="AlphaFoldDB" id="A0A4Y7PHY9"/>
<feature type="chain" id="PRO_5021266876" description="REJ domain-containing protein" evidence="2">
    <location>
        <begin position="19"/>
        <end position="135"/>
    </location>
</feature>
<evidence type="ECO:0000313" key="4">
    <source>
        <dbReference type="Proteomes" id="UP000294933"/>
    </source>
</evidence>
<reference evidence="3 4" key="1">
    <citation type="submission" date="2018-06" db="EMBL/GenBank/DDBJ databases">
        <title>A transcriptomic atlas of mushroom development highlights an independent origin of complex multicellularity.</title>
        <authorList>
            <consortium name="DOE Joint Genome Institute"/>
            <person name="Krizsan K."/>
            <person name="Almasi E."/>
            <person name="Merenyi Z."/>
            <person name="Sahu N."/>
            <person name="Viragh M."/>
            <person name="Koszo T."/>
            <person name="Mondo S."/>
            <person name="Kiss B."/>
            <person name="Balint B."/>
            <person name="Kues U."/>
            <person name="Barry K."/>
            <person name="Hegedus J.C."/>
            <person name="Henrissat B."/>
            <person name="Johnson J."/>
            <person name="Lipzen A."/>
            <person name="Ohm R."/>
            <person name="Nagy I."/>
            <person name="Pangilinan J."/>
            <person name="Yan J."/>
            <person name="Xiong Y."/>
            <person name="Grigoriev I.V."/>
            <person name="Hibbett D.S."/>
            <person name="Nagy L.G."/>
        </authorList>
    </citation>
    <scope>NUCLEOTIDE SEQUENCE [LARGE SCALE GENOMIC DNA]</scope>
    <source>
        <strain evidence="3 4">SZMC22713</strain>
    </source>
</reference>
<evidence type="ECO:0000256" key="1">
    <source>
        <dbReference type="SAM" id="MobiDB-lite"/>
    </source>
</evidence>
<protein>
    <recommendedName>
        <fullName evidence="5">REJ domain-containing protein</fullName>
    </recommendedName>
</protein>
<evidence type="ECO:0008006" key="5">
    <source>
        <dbReference type="Google" id="ProtNLM"/>
    </source>
</evidence>
<feature type="compositionally biased region" description="Low complexity" evidence="1">
    <location>
        <begin position="56"/>
        <end position="113"/>
    </location>
</feature>
<feature type="signal peptide" evidence="2">
    <location>
        <begin position="1"/>
        <end position="18"/>
    </location>
</feature>
<dbReference type="EMBL" id="ML170303">
    <property type="protein sequence ID" value="TDL14865.1"/>
    <property type="molecule type" value="Genomic_DNA"/>
</dbReference>
<evidence type="ECO:0000313" key="3">
    <source>
        <dbReference type="EMBL" id="TDL14865.1"/>
    </source>
</evidence>
<organism evidence="3 4">
    <name type="scientific">Rickenella mellea</name>
    <dbReference type="NCBI Taxonomy" id="50990"/>
    <lineage>
        <taxon>Eukaryota</taxon>
        <taxon>Fungi</taxon>
        <taxon>Dikarya</taxon>
        <taxon>Basidiomycota</taxon>
        <taxon>Agaricomycotina</taxon>
        <taxon>Agaricomycetes</taxon>
        <taxon>Hymenochaetales</taxon>
        <taxon>Rickenellaceae</taxon>
        <taxon>Rickenella</taxon>
    </lineage>
</organism>
<sequence>MRLTVLALASAFVVLTSAQQSSLPITIEPISPIIPSGTTLPGSILPIPTSGTDSATGSNTLTLPGSSSSSQTSSSSSSSATPTLPPSVSATGTGTGASTSPPSTSSPSPSSGAMEAVHVNFAVAFGAIALGIAGL</sequence>
<gene>
    <name evidence="3" type="ORF">BD410DRAFT_845678</name>
</gene>
<keyword evidence="2" id="KW-0732">Signal</keyword>
<evidence type="ECO:0000256" key="2">
    <source>
        <dbReference type="SAM" id="SignalP"/>
    </source>
</evidence>